<protein>
    <submittedName>
        <fullName evidence="6">ABC transporter ATP-binding protein</fullName>
    </submittedName>
</protein>
<dbReference type="Proteomes" id="UP000823849">
    <property type="component" value="Unassembled WGS sequence"/>
</dbReference>
<gene>
    <name evidence="6" type="ORF">H9705_08490</name>
</gene>
<keyword evidence="4 6" id="KW-0067">ATP-binding</keyword>
<evidence type="ECO:0000259" key="5">
    <source>
        <dbReference type="PROSITE" id="PS50893"/>
    </source>
</evidence>
<dbReference type="InterPro" id="IPR003593">
    <property type="entry name" value="AAA+_ATPase"/>
</dbReference>
<dbReference type="Gene3D" id="3.40.50.300">
    <property type="entry name" value="P-loop containing nucleotide triphosphate hydrolases"/>
    <property type="match status" value="1"/>
</dbReference>
<keyword evidence="2" id="KW-0813">Transport</keyword>
<organism evidence="6 7">
    <name type="scientific">Candidatus Fusicatenibacter intestinigallinarum</name>
    <dbReference type="NCBI Taxonomy" id="2838598"/>
    <lineage>
        <taxon>Bacteria</taxon>
        <taxon>Bacillati</taxon>
        <taxon>Bacillota</taxon>
        <taxon>Clostridia</taxon>
        <taxon>Lachnospirales</taxon>
        <taxon>Lachnospiraceae</taxon>
        <taxon>Fusicatenibacter</taxon>
    </lineage>
</organism>
<dbReference type="InterPro" id="IPR027417">
    <property type="entry name" value="P-loop_NTPase"/>
</dbReference>
<dbReference type="EMBL" id="DWWU01000036">
    <property type="protein sequence ID" value="HJC15845.1"/>
    <property type="molecule type" value="Genomic_DNA"/>
</dbReference>
<evidence type="ECO:0000256" key="4">
    <source>
        <dbReference type="ARBA" id="ARBA00022840"/>
    </source>
</evidence>
<dbReference type="PANTHER" id="PTHR42798:SF6">
    <property type="entry name" value="CELL DIVISION ATP-BINDING PROTEIN FTSE"/>
    <property type="match status" value="1"/>
</dbReference>
<proteinExistence type="inferred from homology"/>
<name>A0A9D2NB69_9FIRM</name>
<evidence type="ECO:0000256" key="2">
    <source>
        <dbReference type="ARBA" id="ARBA00022448"/>
    </source>
</evidence>
<dbReference type="InterPro" id="IPR003439">
    <property type="entry name" value="ABC_transporter-like_ATP-bd"/>
</dbReference>
<feature type="domain" description="ABC transporter" evidence="5">
    <location>
        <begin position="4"/>
        <end position="240"/>
    </location>
</feature>
<dbReference type="GO" id="GO:0005524">
    <property type="term" value="F:ATP binding"/>
    <property type="evidence" value="ECO:0007669"/>
    <property type="project" value="UniProtKB-KW"/>
</dbReference>
<dbReference type="GO" id="GO:0098796">
    <property type="term" value="C:membrane protein complex"/>
    <property type="evidence" value="ECO:0007669"/>
    <property type="project" value="UniProtKB-ARBA"/>
</dbReference>
<sequence length="240" mass="26864">MEILRCENVRKVYGSGSNQVIALDHVDLSVQKGEFVAIVGASGSGKSTLLHILGSVDKPTDGKVIIDGTDLSTMNRTQAAIFRRRKVGLVYQFYNLIPTLTVRKNILMPLMLDRRKPNMEYFDRIVRSLGIEDKLEALPGQLSGGQQQRTAIARSLIYRPALLLADEPTGNLDRKNSEEIIDLLKLSNHSLNQTVLLVTHDEKIALEADRIITIEDGKVISDHSRDTAEWHTGIPEEKRR</sequence>
<evidence type="ECO:0000313" key="7">
    <source>
        <dbReference type="Proteomes" id="UP000823849"/>
    </source>
</evidence>
<dbReference type="PROSITE" id="PS50893">
    <property type="entry name" value="ABC_TRANSPORTER_2"/>
    <property type="match status" value="1"/>
</dbReference>
<dbReference type="SMART" id="SM00382">
    <property type="entry name" value="AAA"/>
    <property type="match status" value="1"/>
</dbReference>
<dbReference type="SUPFAM" id="SSF52540">
    <property type="entry name" value="P-loop containing nucleoside triphosphate hydrolases"/>
    <property type="match status" value="1"/>
</dbReference>
<dbReference type="AlphaFoldDB" id="A0A9D2NB69"/>
<reference evidence="6" key="2">
    <citation type="submission" date="2021-04" db="EMBL/GenBank/DDBJ databases">
        <authorList>
            <person name="Gilroy R."/>
        </authorList>
    </citation>
    <scope>NUCLEOTIDE SEQUENCE</scope>
    <source>
        <strain evidence="6">CHK185-5351</strain>
    </source>
</reference>
<evidence type="ECO:0000256" key="1">
    <source>
        <dbReference type="ARBA" id="ARBA00005417"/>
    </source>
</evidence>
<keyword evidence="3" id="KW-0547">Nucleotide-binding</keyword>
<accession>A0A9D2NB69</accession>
<dbReference type="GO" id="GO:0022857">
    <property type="term" value="F:transmembrane transporter activity"/>
    <property type="evidence" value="ECO:0007669"/>
    <property type="project" value="UniProtKB-ARBA"/>
</dbReference>
<reference evidence="6" key="1">
    <citation type="journal article" date="2021" name="PeerJ">
        <title>Extensive microbial diversity within the chicken gut microbiome revealed by metagenomics and culture.</title>
        <authorList>
            <person name="Gilroy R."/>
            <person name="Ravi A."/>
            <person name="Getino M."/>
            <person name="Pursley I."/>
            <person name="Horton D.L."/>
            <person name="Alikhan N.F."/>
            <person name="Baker D."/>
            <person name="Gharbi K."/>
            <person name="Hall N."/>
            <person name="Watson M."/>
            <person name="Adriaenssens E.M."/>
            <person name="Foster-Nyarko E."/>
            <person name="Jarju S."/>
            <person name="Secka A."/>
            <person name="Antonio M."/>
            <person name="Oren A."/>
            <person name="Chaudhuri R.R."/>
            <person name="La Ragione R."/>
            <person name="Hildebrand F."/>
            <person name="Pallen M.J."/>
        </authorList>
    </citation>
    <scope>NUCLEOTIDE SEQUENCE</scope>
    <source>
        <strain evidence="6">CHK185-5351</strain>
    </source>
</reference>
<evidence type="ECO:0000313" key="6">
    <source>
        <dbReference type="EMBL" id="HJC15845.1"/>
    </source>
</evidence>
<dbReference type="CDD" id="cd03255">
    <property type="entry name" value="ABC_MJ0796_LolCDE_FtsE"/>
    <property type="match status" value="1"/>
</dbReference>
<evidence type="ECO:0000256" key="3">
    <source>
        <dbReference type="ARBA" id="ARBA00022741"/>
    </source>
</evidence>
<dbReference type="PANTHER" id="PTHR42798">
    <property type="entry name" value="LIPOPROTEIN-RELEASING SYSTEM ATP-BINDING PROTEIN LOLD"/>
    <property type="match status" value="1"/>
</dbReference>
<comment type="caution">
    <text evidence="6">The sequence shown here is derived from an EMBL/GenBank/DDBJ whole genome shotgun (WGS) entry which is preliminary data.</text>
</comment>
<dbReference type="InterPro" id="IPR017911">
    <property type="entry name" value="MacB-like_ATP-bd"/>
</dbReference>
<comment type="similarity">
    <text evidence="1">Belongs to the ABC transporter superfamily.</text>
</comment>
<dbReference type="Pfam" id="PF00005">
    <property type="entry name" value="ABC_tran"/>
    <property type="match status" value="1"/>
</dbReference>
<dbReference type="GO" id="GO:0016887">
    <property type="term" value="F:ATP hydrolysis activity"/>
    <property type="evidence" value="ECO:0007669"/>
    <property type="project" value="InterPro"/>
</dbReference>
<dbReference type="FunFam" id="3.40.50.300:FF:000032">
    <property type="entry name" value="Export ABC transporter ATP-binding protein"/>
    <property type="match status" value="1"/>
</dbReference>